<dbReference type="NCBIfam" id="TIGR01197">
    <property type="entry name" value="nramp"/>
    <property type="match status" value="1"/>
</dbReference>
<dbReference type="AlphaFoldDB" id="A0A6P1VK26"/>
<dbReference type="GO" id="GO:0005384">
    <property type="term" value="F:manganese ion transmembrane transporter activity"/>
    <property type="evidence" value="ECO:0007669"/>
    <property type="project" value="TreeGrafter"/>
</dbReference>
<dbReference type="GO" id="GO:0046872">
    <property type="term" value="F:metal ion binding"/>
    <property type="evidence" value="ECO:0007669"/>
    <property type="project" value="UniProtKB-UniRule"/>
</dbReference>
<evidence type="ECO:0000256" key="6">
    <source>
        <dbReference type="ARBA" id="ARBA00023136"/>
    </source>
</evidence>
<keyword evidence="3 7" id="KW-0812">Transmembrane</keyword>
<dbReference type="PANTHER" id="PTHR11706:SF33">
    <property type="entry name" value="NATURAL RESISTANCE-ASSOCIATED MACROPHAGE PROTEIN 2"/>
    <property type="match status" value="1"/>
</dbReference>
<dbReference type="GO" id="GO:0005886">
    <property type="term" value="C:plasma membrane"/>
    <property type="evidence" value="ECO:0007669"/>
    <property type="project" value="UniProtKB-SubCell"/>
</dbReference>
<keyword evidence="7" id="KW-0406">Ion transport</keyword>
<keyword evidence="6 7" id="KW-0472">Membrane</keyword>
<dbReference type="EMBL" id="CP045997">
    <property type="protein sequence ID" value="QHV93631.1"/>
    <property type="molecule type" value="Genomic_DNA"/>
</dbReference>
<gene>
    <name evidence="7 8" type="primary">mntH</name>
    <name evidence="8" type="ORF">GJR95_00645</name>
</gene>
<dbReference type="Pfam" id="PF01566">
    <property type="entry name" value="Nramp"/>
    <property type="match status" value="1"/>
</dbReference>
<dbReference type="NCBIfam" id="NF037982">
    <property type="entry name" value="Nramp_1"/>
    <property type="match status" value="1"/>
</dbReference>
<dbReference type="PANTHER" id="PTHR11706">
    <property type="entry name" value="SOLUTE CARRIER PROTEIN FAMILY 11 MEMBER"/>
    <property type="match status" value="1"/>
</dbReference>
<feature type="transmembrane region" description="Helical" evidence="7">
    <location>
        <begin position="178"/>
        <end position="199"/>
    </location>
</feature>
<name>A0A6P1VK26_9BACT</name>
<dbReference type="GO" id="GO:0034755">
    <property type="term" value="P:iron ion transmembrane transport"/>
    <property type="evidence" value="ECO:0007669"/>
    <property type="project" value="TreeGrafter"/>
</dbReference>
<dbReference type="Proteomes" id="UP000464577">
    <property type="component" value="Chromosome"/>
</dbReference>
<feature type="transmembrane region" description="Helical" evidence="7">
    <location>
        <begin position="418"/>
        <end position="440"/>
    </location>
</feature>
<comment type="subcellular location">
    <subcellularLocation>
        <location evidence="7">Cell membrane</location>
        <topology evidence="7">Multi-pass membrane protein</topology>
    </subcellularLocation>
    <subcellularLocation>
        <location evidence="1">Membrane</location>
        <topology evidence="1">Multi-pass membrane protein</topology>
    </subcellularLocation>
</comment>
<dbReference type="NCBIfam" id="NF001923">
    <property type="entry name" value="PRK00701.1"/>
    <property type="match status" value="1"/>
</dbReference>
<keyword evidence="2 7" id="KW-0813">Transport</keyword>
<dbReference type="PRINTS" id="PR00447">
    <property type="entry name" value="NATRESASSCMP"/>
</dbReference>
<accession>A0A6P1VK26</accession>
<feature type="transmembrane region" description="Helical" evidence="7">
    <location>
        <begin position="219"/>
        <end position="238"/>
    </location>
</feature>
<feature type="transmembrane region" description="Helical" evidence="7">
    <location>
        <begin position="145"/>
        <end position="166"/>
    </location>
</feature>
<organism evidence="8 9">
    <name type="scientific">Spirosoma endbachense</name>
    <dbReference type="NCBI Taxonomy" id="2666025"/>
    <lineage>
        <taxon>Bacteria</taxon>
        <taxon>Pseudomonadati</taxon>
        <taxon>Bacteroidota</taxon>
        <taxon>Cytophagia</taxon>
        <taxon>Cytophagales</taxon>
        <taxon>Cytophagaceae</taxon>
        <taxon>Spirosoma</taxon>
    </lineage>
</organism>
<feature type="transmembrane region" description="Helical" evidence="7">
    <location>
        <begin position="305"/>
        <end position="325"/>
    </location>
</feature>
<keyword evidence="7" id="KW-1003">Cell membrane</keyword>
<protein>
    <recommendedName>
        <fullName evidence="7">Divalent metal cation transporter MntH</fullName>
    </recommendedName>
</protein>
<evidence type="ECO:0000256" key="4">
    <source>
        <dbReference type="ARBA" id="ARBA00022847"/>
    </source>
</evidence>
<dbReference type="RefSeq" id="WP_162384050.1">
    <property type="nucleotide sequence ID" value="NZ_CP045997.1"/>
</dbReference>
<sequence>MEATNTTMKGWQQDSAENSLADVHSSVHVPKNSGFFKTLMAYFGPGLMVAVGYMDPGNWATDIAGGARFGYRLLSVVLISNLFAILLQHLSLKLGIATGRDLAQACRDHYSRPVSIGLWLLAEIAIAATDLAEVIGSAIALNLLFGLPITVGILITALDVLLLLYLQNKGFQTIERIVASLIFLIIGCFGYELFVSHPAVAEVVGGLLPRTEIITNPGMLYIAIGILGATVMPHNLYLHSSIVQTRDFGRDDAGRKSAIKFATIDSTVSLFLAFFINAAILILSAATFHFSGNQHVADITDAHRLLDPILGVKLAGVLFAVALLASGQNSTLTGTLAGQIVMEGFLELRIKPWLRRLITRLVAIVPALIVAILYGERGTSELLVFSQVILSLQLSFAVVPLVTFTGDKLKMGRFVNPGWINVLSWAVAVIIIGLNGYLLWDTLF</sequence>
<evidence type="ECO:0000313" key="9">
    <source>
        <dbReference type="Proteomes" id="UP000464577"/>
    </source>
</evidence>
<evidence type="ECO:0000256" key="1">
    <source>
        <dbReference type="ARBA" id="ARBA00004141"/>
    </source>
</evidence>
<feature type="transmembrane region" description="Helical" evidence="7">
    <location>
        <begin position="116"/>
        <end position="139"/>
    </location>
</feature>
<proteinExistence type="inferred from homology"/>
<keyword evidence="4 7" id="KW-0769">Symport</keyword>
<feature type="transmembrane region" description="Helical" evidence="7">
    <location>
        <begin position="34"/>
        <end position="53"/>
    </location>
</feature>
<feature type="transmembrane region" description="Helical" evidence="7">
    <location>
        <begin position="357"/>
        <end position="376"/>
    </location>
</feature>
<dbReference type="InterPro" id="IPR001046">
    <property type="entry name" value="NRAMP_fam"/>
</dbReference>
<comment type="function">
    <text evidence="7">H(+)-stimulated, divalent metal cation uptake system.</text>
</comment>
<feature type="transmembrane region" description="Helical" evidence="7">
    <location>
        <begin position="382"/>
        <end position="406"/>
    </location>
</feature>
<evidence type="ECO:0000256" key="3">
    <source>
        <dbReference type="ARBA" id="ARBA00022692"/>
    </source>
</evidence>
<keyword evidence="5 7" id="KW-1133">Transmembrane helix</keyword>
<feature type="transmembrane region" description="Helical" evidence="7">
    <location>
        <begin position="73"/>
        <end position="96"/>
    </location>
</feature>
<dbReference type="KEGG" id="senf:GJR95_00645"/>
<feature type="transmembrane region" description="Helical" evidence="7">
    <location>
        <begin position="259"/>
        <end position="285"/>
    </location>
</feature>
<reference evidence="8 9" key="1">
    <citation type="submission" date="2019-11" db="EMBL/GenBank/DDBJ databases">
        <title>Spirosoma endbachense sp. nov., isolated from a natural salt meadow.</title>
        <authorList>
            <person name="Rojas J."/>
            <person name="Ambika Manirajan B."/>
            <person name="Ratering S."/>
            <person name="Suarez C."/>
            <person name="Geissler-Plaum R."/>
            <person name="Schnell S."/>
        </authorList>
    </citation>
    <scope>NUCLEOTIDE SEQUENCE [LARGE SCALE GENOMIC DNA]</scope>
    <source>
        <strain evidence="8 9">I-24</strain>
    </source>
</reference>
<evidence type="ECO:0000256" key="5">
    <source>
        <dbReference type="ARBA" id="ARBA00022989"/>
    </source>
</evidence>
<comment type="similarity">
    <text evidence="7">Belongs to the NRAMP family.</text>
</comment>
<dbReference type="GO" id="GO:0015293">
    <property type="term" value="F:symporter activity"/>
    <property type="evidence" value="ECO:0007669"/>
    <property type="project" value="UniProtKB-UniRule"/>
</dbReference>
<evidence type="ECO:0000313" key="8">
    <source>
        <dbReference type="EMBL" id="QHV93631.1"/>
    </source>
</evidence>
<evidence type="ECO:0000256" key="2">
    <source>
        <dbReference type="ARBA" id="ARBA00022448"/>
    </source>
</evidence>
<dbReference type="GO" id="GO:0015086">
    <property type="term" value="F:cadmium ion transmembrane transporter activity"/>
    <property type="evidence" value="ECO:0007669"/>
    <property type="project" value="TreeGrafter"/>
</dbReference>
<evidence type="ECO:0000256" key="7">
    <source>
        <dbReference type="HAMAP-Rule" id="MF_00221"/>
    </source>
</evidence>
<dbReference type="HAMAP" id="MF_00221">
    <property type="entry name" value="NRAMP"/>
    <property type="match status" value="1"/>
</dbReference>
<keyword evidence="9" id="KW-1185">Reference proteome</keyword>